<dbReference type="WBParaSite" id="RSKR_0001015600.1">
    <property type="protein sequence ID" value="RSKR_0001015600.1"/>
    <property type="gene ID" value="RSKR_0001015600"/>
</dbReference>
<dbReference type="Proteomes" id="UP000095286">
    <property type="component" value="Unplaced"/>
</dbReference>
<accession>A0AC35UET5</accession>
<protein>
    <submittedName>
        <fullName evidence="2">BESS domain-containing protein</fullName>
    </submittedName>
</protein>
<sequence>MESDKIKKEDVSLLLAVAATPKRTNEDKLSSVVEEPVDLLPTQDIANTFKEKLQAAVLTSDGDPSFAAVVEIMKSIAPSQLRDDIILQYMNKISNLKKNKEPRNLCSVREISKTNFKKVPSNKSSPKRKMEEAVVDNSENNSPSSWQELGEEDVCSSEIALHSEDSSPSSVDSSTSSVTNKVNNKLVLEMIGKLSTDVSCIF</sequence>
<name>A0AC35UET5_9BILA</name>
<reference evidence="2" key="1">
    <citation type="submission" date="2016-11" db="UniProtKB">
        <authorList>
            <consortium name="WormBaseParasite"/>
        </authorList>
    </citation>
    <scope>IDENTIFICATION</scope>
    <source>
        <strain evidence="2">KR3021</strain>
    </source>
</reference>
<proteinExistence type="predicted"/>
<organism evidence="1 2">
    <name type="scientific">Rhabditophanes sp. KR3021</name>
    <dbReference type="NCBI Taxonomy" id="114890"/>
    <lineage>
        <taxon>Eukaryota</taxon>
        <taxon>Metazoa</taxon>
        <taxon>Ecdysozoa</taxon>
        <taxon>Nematoda</taxon>
        <taxon>Chromadorea</taxon>
        <taxon>Rhabditida</taxon>
        <taxon>Tylenchina</taxon>
        <taxon>Panagrolaimomorpha</taxon>
        <taxon>Strongyloidoidea</taxon>
        <taxon>Alloionematidae</taxon>
        <taxon>Rhabditophanes</taxon>
    </lineage>
</organism>
<evidence type="ECO:0000313" key="1">
    <source>
        <dbReference type="Proteomes" id="UP000095286"/>
    </source>
</evidence>
<evidence type="ECO:0000313" key="2">
    <source>
        <dbReference type="WBParaSite" id="RSKR_0001015600.1"/>
    </source>
</evidence>